<evidence type="ECO:0000256" key="6">
    <source>
        <dbReference type="PROSITE-ProRule" id="PRU01363"/>
    </source>
</evidence>
<dbReference type="GO" id="GO:0031177">
    <property type="term" value="F:phosphopantetheine binding"/>
    <property type="evidence" value="ECO:0007669"/>
    <property type="project" value="InterPro"/>
</dbReference>
<dbReference type="Gene3D" id="3.40.366.10">
    <property type="entry name" value="Malonyl-Coenzyme A Acyl Carrier Protein, domain 2"/>
    <property type="match status" value="1"/>
</dbReference>
<dbReference type="SUPFAM" id="SSF50129">
    <property type="entry name" value="GroES-like"/>
    <property type="match status" value="1"/>
</dbReference>
<dbReference type="PROSITE" id="PS00606">
    <property type="entry name" value="KS3_1"/>
    <property type="match status" value="1"/>
</dbReference>
<dbReference type="InterPro" id="IPR049551">
    <property type="entry name" value="PKS_DH_C"/>
</dbReference>
<dbReference type="InterPro" id="IPR050091">
    <property type="entry name" value="PKS_NRPS_Biosynth_Enz"/>
</dbReference>
<dbReference type="InterPro" id="IPR049900">
    <property type="entry name" value="PKS_mFAS_DH"/>
</dbReference>
<dbReference type="InterPro" id="IPR013968">
    <property type="entry name" value="PKS_KR"/>
</dbReference>
<dbReference type="InterPro" id="IPR016035">
    <property type="entry name" value="Acyl_Trfase/lysoPLipase"/>
</dbReference>
<dbReference type="InterPro" id="IPR049552">
    <property type="entry name" value="PKS_DH_N"/>
</dbReference>
<dbReference type="InterPro" id="IPR002364">
    <property type="entry name" value="Quin_OxRdtase/zeta-crystal_CS"/>
</dbReference>
<dbReference type="InterPro" id="IPR020841">
    <property type="entry name" value="PKS_Beta-ketoAc_synthase_dom"/>
</dbReference>
<dbReference type="SUPFAM" id="SSF55048">
    <property type="entry name" value="Probable ACP-binding domain of malonyl-CoA ACP transacylase"/>
    <property type="match status" value="1"/>
</dbReference>
<dbReference type="InterPro" id="IPR001227">
    <property type="entry name" value="Ac_transferase_dom_sf"/>
</dbReference>
<feature type="active site" description="Proton donor; for dehydratase activity" evidence="6">
    <location>
        <position position="1158"/>
    </location>
</feature>
<dbReference type="Proteomes" id="UP001230504">
    <property type="component" value="Unassembled WGS sequence"/>
</dbReference>
<name>A0AAD8PNH4_9PEZI</name>
<dbReference type="InterPro" id="IPR020806">
    <property type="entry name" value="PKS_PP-bd"/>
</dbReference>
<dbReference type="Pfam" id="PF02801">
    <property type="entry name" value="Ketoacyl-synt_C"/>
    <property type="match status" value="1"/>
</dbReference>
<dbReference type="SMART" id="SM00823">
    <property type="entry name" value="PKS_PP"/>
    <property type="match status" value="1"/>
</dbReference>
<evidence type="ECO:0000313" key="10">
    <source>
        <dbReference type="EMBL" id="KAK1573272.1"/>
    </source>
</evidence>
<comment type="caution">
    <text evidence="10">The sequence shown here is derived from an EMBL/GenBank/DDBJ whole genome shotgun (WGS) entry which is preliminary data.</text>
</comment>
<dbReference type="Pfam" id="PF16197">
    <property type="entry name" value="KAsynt_C_assoc"/>
    <property type="match status" value="1"/>
</dbReference>
<dbReference type="InterPro" id="IPR009081">
    <property type="entry name" value="PP-bd_ACP"/>
</dbReference>
<dbReference type="InterPro" id="IPR013154">
    <property type="entry name" value="ADH-like_N"/>
</dbReference>
<feature type="region of interest" description="N-terminal hotdog fold" evidence="6">
    <location>
        <begin position="927"/>
        <end position="1064"/>
    </location>
</feature>
<dbReference type="Gene3D" id="3.40.50.720">
    <property type="entry name" value="NAD(P)-binding Rossmann-like Domain"/>
    <property type="match status" value="2"/>
</dbReference>
<dbReference type="SMART" id="SM00822">
    <property type="entry name" value="PKS_KR"/>
    <property type="match status" value="1"/>
</dbReference>
<dbReference type="Gene3D" id="3.10.129.110">
    <property type="entry name" value="Polyketide synthase dehydratase"/>
    <property type="match status" value="1"/>
</dbReference>
<dbReference type="InterPro" id="IPR016036">
    <property type="entry name" value="Malonyl_transacylase_ACP-bd"/>
</dbReference>
<dbReference type="Pfam" id="PF21089">
    <property type="entry name" value="PKS_DH_N"/>
    <property type="match status" value="1"/>
</dbReference>
<evidence type="ECO:0000259" key="7">
    <source>
        <dbReference type="PROSITE" id="PS50075"/>
    </source>
</evidence>
<protein>
    <submittedName>
        <fullName evidence="10">KR domain-containing protein</fullName>
    </submittedName>
</protein>
<dbReference type="Gene3D" id="1.10.1200.10">
    <property type="entry name" value="ACP-like"/>
    <property type="match status" value="1"/>
</dbReference>
<dbReference type="GO" id="GO:0006633">
    <property type="term" value="P:fatty acid biosynthetic process"/>
    <property type="evidence" value="ECO:0007669"/>
    <property type="project" value="InterPro"/>
</dbReference>
<feature type="region of interest" description="C-terminal hotdog fold" evidence="6">
    <location>
        <begin position="1092"/>
        <end position="1251"/>
    </location>
</feature>
<dbReference type="InterPro" id="IPR018201">
    <property type="entry name" value="Ketoacyl_synth_AS"/>
</dbReference>
<keyword evidence="1" id="KW-0596">Phosphopantetheine</keyword>
<evidence type="ECO:0000259" key="8">
    <source>
        <dbReference type="PROSITE" id="PS52004"/>
    </source>
</evidence>
<dbReference type="InterPro" id="IPR006162">
    <property type="entry name" value="Ppantetheine_attach_site"/>
</dbReference>
<feature type="domain" description="Ketosynthase family 3 (KS3)" evidence="8">
    <location>
        <begin position="6"/>
        <end position="436"/>
    </location>
</feature>
<dbReference type="SUPFAM" id="SSF51735">
    <property type="entry name" value="NAD(P)-binding Rossmann-fold domains"/>
    <property type="match status" value="2"/>
</dbReference>
<dbReference type="Pfam" id="PF08240">
    <property type="entry name" value="ADH_N"/>
    <property type="match status" value="1"/>
</dbReference>
<evidence type="ECO:0000259" key="9">
    <source>
        <dbReference type="PROSITE" id="PS52019"/>
    </source>
</evidence>
<dbReference type="PANTHER" id="PTHR43775:SF29">
    <property type="entry name" value="ASPERFURANONE POLYKETIDE SYNTHASE AFOG-RELATED"/>
    <property type="match status" value="1"/>
</dbReference>
<sequence>MLSETRPPIAIIGLSCRFPGDATDPSKFWDMLKNGRDGYTPRTNRYNEDAFHHPGGGNKRQNVLPVKGGYLLQQDPYVWDAAFFNITAAEAIAFDPKQRIAMEVTYEALENAGLSLRQTAGTQTACYMGTSMSDYRDSIVRDFGNYPKYHLLGTSDEMISNRISHFLDIHGPSATIETACSSSHVAIHLACQSLQSDESEMAIAGGVGMTLVPESTMQLNNLGFLSPLGQSRAFDAKAGGYARGEGCGVIVLKRLDKAIADGNEIRAVIRGSGVNQDGWTRGVTMPSGDAQAALIKYVYESNGLDYGATQYVEAHGPGTQAGDPTETRAIYETIGAQGLKSNPSRKKLWIGSVKPNIGHLESAAGVAGLIKGILAMEKGFIPPNIHFDEPNPAIKFDEWGLAVPTKLTPWPACQTRRMSCSSFGMGGTNAHIVLERPGNLLLEEADAAKSGFPSPERKTRLFTFSSHDQAGFKRIGPALAEHLDRLGPAASTPEYMANLSHTLASGRSGLSWKASCFAGGAEDLKTLLVSTLGDNATRQSNNEEPRVAFVFTGQGAQWARMGIELMERRVFADSVNKSAKLLREFGASWDPLTELSKVNKISRLSGPEISQPICSVLQIALVDLLRSWGIVPRKVVGHSSGEIAAAYCIGALTHRDALAAAYFRGVASSSVQGLNGGMMAVGLSPQEVAKYISDAGVHVTIACINSPSSVTLSGSADALETLRTLLDKRGIFARRLKVDVAYHSPQMQTCSMDYLTSLGDPKCVITPESGEPVVMVSSVTASEIDPEMLNPFYWVRNLISPVRFSEALVELVTPAGEEEGEAVDILVEVGPHSALRGPIEQILTHHGIKNVAYASTLVREENAVDTCMRLAADMFRRGVSVKVAEVNGDSRVRLLTDLPPYQWNHSRVFRADSRYQREIVSQKDPAKSILGVEQPSMSDSERVWRGFIRLEEEPWLRDHTVGNMVLFPGAAVVSVVLEAAQQMFDKGKRPRSIRMRDVMFNTMMALSEDEATEIIIHIQPHLLGTAGSAQPTPWFEFTVSSATGATGSVRSNARGLLSITYEEDRGPQMMREDANTERARIDEHRRILGECPEGCPKDRFYDTLAKSALRYGDVFRGVRSCHPGNGKSAFEIEVTDIGETFTKGRLDRPFLIHGAALDAVLQAWMGTTSGANGPDSFGFDNAMLPKSIGELEISVDIPAEVGYVMPGYSRSRRHGFQEWSADIVTLDSHLSRVFLSIKDFRLAELEVDHNAGAVPDGEQVNVDPAEISFEPRWNYALDMMTRDEVRDVISKVPATTAYSRLVELILLYIHNHPAAIVVELAAAPGDLENAVVSRIPEEVINWTQIRYALSHSAEKEDKGDVQERLQEQSFPLGPLDTPLAADAPRADLIIVPHHAIEDSTQDGSGIAKRLLGLAKPNTMIFVVDSNGPDTREDPFTSALEADAFELFVSIPAGVNLLTLRAFVKGGVADAQPGGLVNGEVGKKAIILVPAKPSDAVQTFADETGHILDGLGFVTSKETGLCAEIDPSATYVSLLELEKPLLKDLSEAEFEFVRALMLDPERLLWITRGGNTFFGLIDGLARVVRSEYNSTNIQVLHLMSPEAGHGPRLASRILLSRTRDSEFMEAGGHLRVSRIYRNLEEDESVRRHLFDSTRELSLLHRSPDAPAMKLAVGKPGLLNTLQFVPDEVMESMPLGDDEVELRVMASGVNFRDIMGSLGLLPVSGIGQEASGVVVRAGKLSVANLEPGDRVTTLCVGGAHATKIRCHYRVAHKIPDNLSFEEAAGIPVPYCTAYYALVKLARLQRGQSILIHAAAGGTGQAAIQLAKHLGLIVYATVGTDEKRRLLVENYAVLDEHIFYSRDASFAKGIKRVTGGRGVDCVLNSLSGELLQESFACLATFGTFVEIGLRDITENTRLDMRHFAKSTTFTFINMVTFLQENPNALGEILDEVFGLFSKGILKPACPMTVYPIGRVEDAFHVMQQGKHMGKIVLSYSQDDGRAPVLCKAKTSLQLDPAVTYLIVGGLGGLGRSLATELVASGARNIAFISRSGDRKPDAKVTVDRLVSRGANVRVYRADVSDEAAFLAAMDRCAEDLPPVRGVIQMAMVLRDVVFAKMKYEDWTAGLQPKVRGTWNLHKYFDASRPVDFMIFCSSIAGVFGNPSQAQYAAGNTFQDALAMWRRHQGLKAVSVDLGIMRDVGVIAEGASNFMAAWEKVLGIREPVFHALMKSIINRQQSNGPSDLVPAQIVVGLGTGDIIARNGLEKPAYFDDPRFGPLAVTSSLSDVRGGADDGSNVSLASKLAVANADKDPTRASSIVKEALVDRVAEILRIPSSEVDASRPMYRYGVDSLVALEVRNWIAKEMKANMPLLEILSATPMEAFSVQIAKRSKLLEDIDF</sequence>
<dbReference type="SUPFAM" id="SSF52151">
    <property type="entry name" value="FabD/lysophospholipase-like"/>
    <property type="match status" value="1"/>
</dbReference>
<gene>
    <name evidence="10" type="ORF">LY79DRAFT_673729</name>
</gene>
<dbReference type="Pfam" id="PF00109">
    <property type="entry name" value="ketoacyl-synt"/>
    <property type="match status" value="1"/>
</dbReference>
<dbReference type="InterPro" id="IPR057326">
    <property type="entry name" value="KR_dom"/>
</dbReference>
<evidence type="ECO:0000256" key="4">
    <source>
        <dbReference type="ARBA" id="ARBA00023002"/>
    </source>
</evidence>
<evidence type="ECO:0000256" key="1">
    <source>
        <dbReference type="ARBA" id="ARBA00022450"/>
    </source>
</evidence>
<dbReference type="Gene3D" id="3.90.180.10">
    <property type="entry name" value="Medium-chain alcohol dehydrogenases, catalytic domain"/>
    <property type="match status" value="1"/>
</dbReference>
<dbReference type="InterPro" id="IPR011032">
    <property type="entry name" value="GroES-like_sf"/>
</dbReference>
<dbReference type="InterPro" id="IPR036291">
    <property type="entry name" value="NAD(P)-bd_dom_sf"/>
</dbReference>
<dbReference type="GO" id="GO:0004312">
    <property type="term" value="F:fatty acid synthase activity"/>
    <property type="evidence" value="ECO:0007669"/>
    <property type="project" value="TreeGrafter"/>
</dbReference>
<dbReference type="Pfam" id="PF14765">
    <property type="entry name" value="PS-DH"/>
    <property type="match status" value="1"/>
</dbReference>
<dbReference type="PROSITE" id="PS01162">
    <property type="entry name" value="QOR_ZETA_CRYSTAL"/>
    <property type="match status" value="1"/>
</dbReference>
<dbReference type="Pfam" id="PF08659">
    <property type="entry name" value="KR"/>
    <property type="match status" value="1"/>
</dbReference>
<dbReference type="SUPFAM" id="SSF47336">
    <property type="entry name" value="ACP-like"/>
    <property type="match status" value="1"/>
</dbReference>
<dbReference type="GO" id="GO:0004315">
    <property type="term" value="F:3-oxoacyl-[acyl-carrier-protein] synthase activity"/>
    <property type="evidence" value="ECO:0007669"/>
    <property type="project" value="InterPro"/>
</dbReference>
<feature type="domain" description="PKS/mFAS DH" evidence="9">
    <location>
        <begin position="927"/>
        <end position="1251"/>
    </location>
</feature>
<evidence type="ECO:0000313" key="11">
    <source>
        <dbReference type="Proteomes" id="UP001230504"/>
    </source>
</evidence>
<keyword evidence="2" id="KW-0597">Phosphoprotein</keyword>
<keyword evidence="11" id="KW-1185">Reference proteome</keyword>
<dbReference type="PROSITE" id="PS50075">
    <property type="entry name" value="CARRIER"/>
    <property type="match status" value="1"/>
</dbReference>
<dbReference type="Pfam" id="PF00698">
    <property type="entry name" value="Acyl_transf_1"/>
    <property type="match status" value="1"/>
</dbReference>
<dbReference type="InterPro" id="IPR042104">
    <property type="entry name" value="PKS_dehydratase_sf"/>
</dbReference>
<feature type="domain" description="Carrier" evidence="7">
    <location>
        <begin position="2310"/>
        <end position="2387"/>
    </location>
</feature>
<accession>A0AAD8PNH4</accession>
<dbReference type="Pfam" id="PF13602">
    <property type="entry name" value="ADH_zinc_N_2"/>
    <property type="match status" value="1"/>
</dbReference>
<reference evidence="10" key="1">
    <citation type="submission" date="2021-06" db="EMBL/GenBank/DDBJ databases">
        <title>Comparative genomics, transcriptomics and evolutionary studies reveal genomic signatures of adaptation to plant cell wall in hemibiotrophic fungi.</title>
        <authorList>
            <consortium name="DOE Joint Genome Institute"/>
            <person name="Baroncelli R."/>
            <person name="Diaz J.F."/>
            <person name="Benocci T."/>
            <person name="Peng M."/>
            <person name="Battaglia E."/>
            <person name="Haridas S."/>
            <person name="Andreopoulos W."/>
            <person name="Labutti K."/>
            <person name="Pangilinan J."/>
            <person name="Floch G.L."/>
            <person name="Makela M.R."/>
            <person name="Henrissat B."/>
            <person name="Grigoriev I.V."/>
            <person name="Crouch J.A."/>
            <person name="De Vries R.P."/>
            <person name="Sukno S.A."/>
            <person name="Thon M.R."/>
        </authorList>
    </citation>
    <scope>NUCLEOTIDE SEQUENCE</scope>
    <source>
        <strain evidence="10">CBS 125086</strain>
    </source>
</reference>
<dbReference type="InterPro" id="IPR020843">
    <property type="entry name" value="ER"/>
</dbReference>
<dbReference type="InterPro" id="IPR016039">
    <property type="entry name" value="Thiolase-like"/>
</dbReference>
<dbReference type="InterPro" id="IPR014043">
    <property type="entry name" value="Acyl_transferase_dom"/>
</dbReference>
<dbReference type="InterPro" id="IPR014030">
    <property type="entry name" value="Ketoacyl_synth_N"/>
</dbReference>
<dbReference type="CDD" id="cd05195">
    <property type="entry name" value="enoyl_red"/>
    <property type="match status" value="1"/>
</dbReference>
<dbReference type="PROSITE" id="PS52019">
    <property type="entry name" value="PKS_MFAS_DH"/>
    <property type="match status" value="1"/>
</dbReference>
<dbReference type="InterPro" id="IPR032821">
    <property type="entry name" value="PKS_assoc"/>
</dbReference>
<dbReference type="InterPro" id="IPR036736">
    <property type="entry name" value="ACP-like_sf"/>
</dbReference>
<dbReference type="CDD" id="cd00833">
    <property type="entry name" value="PKS"/>
    <property type="match status" value="1"/>
</dbReference>
<evidence type="ECO:0000256" key="3">
    <source>
        <dbReference type="ARBA" id="ARBA00022679"/>
    </source>
</evidence>
<dbReference type="Pfam" id="PF23297">
    <property type="entry name" value="ACP_SdgA_C"/>
    <property type="match status" value="1"/>
</dbReference>
<dbReference type="SMART" id="SM00829">
    <property type="entry name" value="PKS_ER"/>
    <property type="match status" value="1"/>
</dbReference>
<keyword evidence="3" id="KW-0808">Transferase</keyword>
<dbReference type="GO" id="GO:1901336">
    <property type="term" value="P:lactone biosynthetic process"/>
    <property type="evidence" value="ECO:0007669"/>
    <property type="project" value="UniProtKB-ARBA"/>
</dbReference>
<dbReference type="PROSITE" id="PS00012">
    <property type="entry name" value="PHOSPHOPANTETHEINE"/>
    <property type="match status" value="1"/>
</dbReference>
<feature type="active site" description="Proton acceptor; for dehydratase activity" evidence="6">
    <location>
        <position position="959"/>
    </location>
</feature>
<dbReference type="PROSITE" id="PS52004">
    <property type="entry name" value="KS3_2"/>
    <property type="match status" value="1"/>
</dbReference>
<dbReference type="GO" id="GO:0008270">
    <property type="term" value="F:zinc ion binding"/>
    <property type="evidence" value="ECO:0007669"/>
    <property type="project" value="InterPro"/>
</dbReference>
<dbReference type="RefSeq" id="XP_060408917.1">
    <property type="nucleotide sequence ID" value="XM_060564214.1"/>
</dbReference>
<dbReference type="SMART" id="SM00825">
    <property type="entry name" value="PKS_KS"/>
    <property type="match status" value="1"/>
</dbReference>
<dbReference type="SUPFAM" id="SSF53901">
    <property type="entry name" value="Thiolase-like"/>
    <property type="match status" value="1"/>
</dbReference>
<dbReference type="GO" id="GO:0016491">
    <property type="term" value="F:oxidoreductase activity"/>
    <property type="evidence" value="ECO:0007669"/>
    <property type="project" value="UniProtKB-KW"/>
</dbReference>
<dbReference type="GO" id="GO:0044550">
    <property type="term" value="P:secondary metabolite biosynthetic process"/>
    <property type="evidence" value="ECO:0007669"/>
    <property type="project" value="TreeGrafter"/>
</dbReference>
<dbReference type="PANTHER" id="PTHR43775">
    <property type="entry name" value="FATTY ACID SYNTHASE"/>
    <property type="match status" value="1"/>
</dbReference>
<evidence type="ECO:0000256" key="2">
    <source>
        <dbReference type="ARBA" id="ARBA00022553"/>
    </source>
</evidence>
<dbReference type="InterPro" id="IPR014031">
    <property type="entry name" value="Ketoacyl_synth_C"/>
</dbReference>
<dbReference type="Gene3D" id="3.40.47.10">
    <property type="match status" value="1"/>
</dbReference>
<dbReference type="InterPro" id="IPR020807">
    <property type="entry name" value="PKS_DH"/>
</dbReference>
<dbReference type="GeneID" id="85448454"/>
<evidence type="ECO:0000256" key="5">
    <source>
        <dbReference type="ARBA" id="ARBA00023268"/>
    </source>
</evidence>
<proteinExistence type="predicted"/>
<dbReference type="FunFam" id="3.40.50.720:FF:000209">
    <property type="entry name" value="Polyketide synthase Pks12"/>
    <property type="match status" value="1"/>
</dbReference>
<keyword evidence="5" id="KW-0511">Multifunctional enzyme</keyword>
<dbReference type="EMBL" id="JAHLJV010000095">
    <property type="protein sequence ID" value="KAK1573272.1"/>
    <property type="molecule type" value="Genomic_DNA"/>
</dbReference>
<organism evidence="10 11">
    <name type="scientific">Colletotrichum navitas</name>
    <dbReference type="NCBI Taxonomy" id="681940"/>
    <lineage>
        <taxon>Eukaryota</taxon>
        <taxon>Fungi</taxon>
        <taxon>Dikarya</taxon>
        <taxon>Ascomycota</taxon>
        <taxon>Pezizomycotina</taxon>
        <taxon>Sordariomycetes</taxon>
        <taxon>Hypocreomycetidae</taxon>
        <taxon>Glomerellales</taxon>
        <taxon>Glomerellaceae</taxon>
        <taxon>Colletotrichum</taxon>
        <taxon>Colletotrichum graminicola species complex</taxon>
    </lineage>
</organism>
<keyword evidence="4" id="KW-0560">Oxidoreductase</keyword>
<dbReference type="SMART" id="SM00827">
    <property type="entry name" value="PKS_AT"/>
    <property type="match status" value="1"/>
</dbReference>
<dbReference type="SMART" id="SM00826">
    <property type="entry name" value="PKS_DH"/>
    <property type="match status" value="1"/>
</dbReference>